<name>A0A6A6S6E6_9PLEO</name>
<dbReference type="Gene3D" id="2.170.270.10">
    <property type="entry name" value="SET domain"/>
    <property type="match status" value="1"/>
</dbReference>
<dbReference type="AlphaFoldDB" id="A0A6A6S6E6"/>
<evidence type="ECO:0000259" key="2">
    <source>
        <dbReference type="PROSITE" id="PS50280"/>
    </source>
</evidence>
<evidence type="ECO:0000313" key="3">
    <source>
        <dbReference type="EMBL" id="KAF2642313.1"/>
    </source>
</evidence>
<gene>
    <name evidence="3" type="ORF">P280DRAFT_540116</name>
</gene>
<dbReference type="CDD" id="cd20071">
    <property type="entry name" value="SET_SMYD"/>
    <property type="match status" value="1"/>
</dbReference>
<proteinExistence type="predicted"/>
<protein>
    <submittedName>
        <fullName evidence="3">SET domain-containing protein</fullName>
    </submittedName>
</protein>
<evidence type="ECO:0000256" key="1">
    <source>
        <dbReference type="SAM" id="MobiDB-lite"/>
    </source>
</evidence>
<dbReference type="PANTHER" id="PTHR47332:SF4">
    <property type="entry name" value="SET DOMAIN-CONTAINING PROTEIN 5"/>
    <property type="match status" value="1"/>
</dbReference>
<dbReference type="OrthoDB" id="265717at2759"/>
<dbReference type="EMBL" id="MU006781">
    <property type="protein sequence ID" value="KAF2642313.1"/>
    <property type="molecule type" value="Genomic_DNA"/>
</dbReference>
<evidence type="ECO:0000313" key="4">
    <source>
        <dbReference type="Proteomes" id="UP000799753"/>
    </source>
</evidence>
<dbReference type="InterPro" id="IPR053185">
    <property type="entry name" value="SET_domain_protein"/>
</dbReference>
<dbReference type="Proteomes" id="UP000799753">
    <property type="component" value="Unassembled WGS sequence"/>
</dbReference>
<keyword evidence="4" id="KW-1185">Reference proteome</keyword>
<feature type="domain" description="SET" evidence="2">
    <location>
        <begin position="150"/>
        <end position="290"/>
    </location>
</feature>
<organism evidence="3 4">
    <name type="scientific">Massarina eburnea CBS 473.64</name>
    <dbReference type="NCBI Taxonomy" id="1395130"/>
    <lineage>
        <taxon>Eukaryota</taxon>
        <taxon>Fungi</taxon>
        <taxon>Dikarya</taxon>
        <taxon>Ascomycota</taxon>
        <taxon>Pezizomycotina</taxon>
        <taxon>Dothideomycetes</taxon>
        <taxon>Pleosporomycetidae</taxon>
        <taxon>Pleosporales</taxon>
        <taxon>Massarineae</taxon>
        <taxon>Massarinaceae</taxon>
        <taxon>Massarina</taxon>
    </lineage>
</organism>
<feature type="region of interest" description="Disordered" evidence="1">
    <location>
        <begin position="398"/>
        <end position="417"/>
    </location>
</feature>
<dbReference type="SUPFAM" id="SSF82199">
    <property type="entry name" value="SET domain"/>
    <property type="match status" value="1"/>
</dbReference>
<dbReference type="Pfam" id="PF00856">
    <property type="entry name" value="SET"/>
    <property type="match status" value="1"/>
</dbReference>
<reference evidence="3" key="1">
    <citation type="journal article" date="2020" name="Stud. Mycol.">
        <title>101 Dothideomycetes genomes: a test case for predicting lifestyles and emergence of pathogens.</title>
        <authorList>
            <person name="Haridas S."/>
            <person name="Albert R."/>
            <person name="Binder M."/>
            <person name="Bloem J."/>
            <person name="Labutti K."/>
            <person name="Salamov A."/>
            <person name="Andreopoulos B."/>
            <person name="Baker S."/>
            <person name="Barry K."/>
            <person name="Bills G."/>
            <person name="Bluhm B."/>
            <person name="Cannon C."/>
            <person name="Castanera R."/>
            <person name="Culley D."/>
            <person name="Daum C."/>
            <person name="Ezra D."/>
            <person name="Gonzalez J."/>
            <person name="Henrissat B."/>
            <person name="Kuo A."/>
            <person name="Liang C."/>
            <person name="Lipzen A."/>
            <person name="Lutzoni F."/>
            <person name="Magnuson J."/>
            <person name="Mondo S."/>
            <person name="Nolan M."/>
            <person name="Ohm R."/>
            <person name="Pangilinan J."/>
            <person name="Park H.-J."/>
            <person name="Ramirez L."/>
            <person name="Alfaro M."/>
            <person name="Sun H."/>
            <person name="Tritt A."/>
            <person name="Yoshinaga Y."/>
            <person name="Zwiers L.-H."/>
            <person name="Turgeon B."/>
            <person name="Goodwin S."/>
            <person name="Spatafora J."/>
            <person name="Crous P."/>
            <person name="Grigoriev I."/>
        </authorList>
    </citation>
    <scope>NUCLEOTIDE SEQUENCE</scope>
    <source>
        <strain evidence="3">CBS 473.64</strain>
    </source>
</reference>
<dbReference type="PROSITE" id="PS50280">
    <property type="entry name" value="SET"/>
    <property type="match status" value="1"/>
</dbReference>
<dbReference type="SMART" id="SM00317">
    <property type="entry name" value="SET"/>
    <property type="match status" value="1"/>
</dbReference>
<accession>A0A6A6S6E6</accession>
<dbReference type="PANTHER" id="PTHR47332">
    <property type="entry name" value="SET DOMAIN-CONTAINING PROTEIN 5"/>
    <property type="match status" value="1"/>
</dbReference>
<dbReference type="InterPro" id="IPR046341">
    <property type="entry name" value="SET_dom_sf"/>
</dbReference>
<sequence length="417" mass="46973">MGIDAGFDMVPRLSTGATDRHNWDTFIRIIKDMYKDDTQVEIKPNYIEFNAGEHPMLPFEGHKFLRFSSKISGSCANVEIYIDTVRRVAEVHFGSRVKYWNEIADPCGVYDWKLVHESFRSYEQRDEPEPIASIAQLITGTDPIQNIGIPLFEIAKIPGKGRGLIARLNIAKGTRILCEKPFFTVASMSPNVLEPIIAKRLRAISKDAQRQFLSLHNNYPGKHPFSGIFKTNALPCGPDSPVGGVYPTICLINHSCIPNSHNNWNDDTDHETIHANRLIKAGEEITIAYNQEGDTATRRAWLTNTFGFDCNCPACSRSASEIRVSDARRLRMKKLDDDIGNGDRMVRRPKDSLKDCHELLKLLKEEYDGCAVVLEARAYYDAFQVVITHGDQARATGFEELEDEENDDTKGTGCCEL</sequence>
<dbReference type="InterPro" id="IPR001214">
    <property type="entry name" value="SET_dom"/>
</dbReference>